<feature type="signal peptide" evidence="2">
    <location>
        <begin position="1"/>
        <end position="18"/>
    </location>
</feature>
<comment type="similarity">
    <text evidence="1">Belongs to the menorin family.</text>
</comment>
<accession>A0A8D8EAD7</accession>
<evidence type="ECO:0000259" key="3">
    <source>
        <dbReference type="Pfam" id="PF10223"/>
    </source>
</evidence>
<dbReference type="GO" id="GO:0005615">
    <property type="term" value="C:extracellular space"/>
    <property type="evidence" value="ECO:0007669"/>
    <property type="project" value="TreeGrafter"/>
</dbReference>
<dbReference type="InterPro" id="IPR019356">
    <property type="entry name" value="Menorin_dom"/>
</dbReference>
<dbReference type="PANTHER" id="PTHR21184">
    <property type="entry name" value="MENORIN (DENDRITIC BRANCHING PROTEIN)"/>
    <property type="match status" value="1"/>
</dbReference>
<protein>
    <submittedName>
        <fullName evidence="4">Protein FAM151B</fullName>
    </submittedName>
</protein>
<dbReference type="Pfam" id="PF10223">
    <property type="entry name" value="Menorin_N"/>
    <property type="match status" value="1"/>
</dbReference>
<dbReference type="EMBL" id="HBUE01293391">
    <property type="protein sequence ID" value="CAG6575122.1"/>
    <property type="molecule type" value="Transcribed_RNA"/>
</dbReference>
<name>A0A8D8EAD7_CULPI</name>
<evidence type="ECO:0000256" key="2">
    <source>
        <dbReference type="SAM" id="SignalP"/>
    </source>
</evidence>
<feature type="domain" description="Menorin-like" evidence="3">
    <location>
        <begin position="28"/>
        <end position="280"/>
    </location>
</feature>
<evidence type="ECO:0000313" key="4">
    <source>
        <dbReference type="EMBL" id="CAG6523450.1"/>
    </source>
</evidence>
<organism evidence="4">
    <name type="scientific">Culex pipiens</name>
    <name type="common">House mosquito</name>
    <dbReference type="NCBI Taxonomy" id="7175"/>
    <lineage>
        <taxon>Eukaryota</taxon>
        <taxon>Metazoa</taxon>
        <taxon>Ecdysozoa</taxon>
        <taxon>Arthropoda</taxon>
        <taxon>Hexapoda</taxon>
        <taxon>Insecta</taxon>
        <taxon>Pterygota</taxon>
        <taxon>Neoptera</taxon>
        <taxon>Endopterygota</taxon>
        <taxon>Diptera</taxon>
        <taxon>Nematocera</taxon>
        <taxon>Culicoidea</taxon>
        <taxon>Culicidae</taxon>
        <taxon>Culicinae</taxon>
        <taxon>Culicini</taxon>
        <taxon>Culex</taxon>
        <taxon>Culex</taxon>
    </lineage>
</organism>
<dbReference type="PANTHER" id="PTHR21184:SF6">
    <property type="entry name" value="CONSERVED PLASMA MEMBRANE PROTEIN"/>
    <property type="match status" value="1"/>
</dbReference>
<keyword evidence="2" id="KW-0732">Signal</keyword>
<dbReference type="AlphaFoldDB" id="A0A8D8EAD7"/>
<proteinExistence type="inferred from homology"/>
<sequence length="291" mass="32670">MVFFLSLLFLLISTGKLSMQDYVNSSKLTDVTWAHAVNNKDYLVNVLNGNTNFIEADILIGHLENGNPQEKIPIMAHPPATQSNLSLKEFLDKCLQFNQQAKKAYVKGIKLDFKSIEALESSIDLIKTLYDTVEYPTWINADILAGPVNNTSTIPVDHDRFFKCAKQLGPVVLSIGWTTKWDQHSTEGFYSETNIQCMINTIKSNKIDMLGAPITFPIRAGIAANSLAQLKKLYEALKTTNDVTFTIWSSADDAVDVEKLRNFMYEIGTDHIYVDVPDELKARLNIITTEV</sequence>
<feature type="chain" id="PRO_5036260656" evidence="2">
    <location>
        <begin position="19"/>
        <end position="291"/>
    </location>
</feature>
<reference evidence="4" key="1">
    <citation type="submission" date="2021-05" db="EMBL/GenBank/DDBJ databases">
        <authorList>
            <person name="Alioto T."/>
            <person name="Alioto T."/>
            <person name="Gomez Garrido J."/>
        </authorList>
    </citation>
    <scope>NUCLEOTIDE SEQUENCE</scope>
</reference>
<dbReference type="EMBL" id="HBUE01187600">
    <property type="protein sequence ID" value="CAG6523450.1"/>
    <property type="molecule type" value="Transcribed_RNA"/>
</dbReference>
<evidence type="ECO:0000256" key="1">
    <source>
        <dbReference type="ARBA" id="ARBA00044953"/>
    </source>
</evidence>